<dbReference type="KEGG" id="cpra:CPter91_2013"/>
<proteinExistence type="predicted"/>
<dbReference type="RefSeq" id="WP_257722463.1">
    <property type="nucleotide sequence ID" value="NZ_CP013234.1"/>
</dbReference>
<accession>A0A127Q3J4</accession>
<name>A0A127Q3J4_9BURK</name>
<evidence type="ECO:0000313" key="2">
    <source>
        <dbReference type="Proteomes" id="UP000074561"/>
    </source>
</evidence>
<dbReference type="PATRIC" id="fig|279113.9.peg.1999"/>
<reference evidence="1 2" key="1">
    <citation type="submission" date="2015-11" db="EMBL/GenBank/DDBJ databases">
        <title>Exploring the genomic traits of fungus-feeding bacterial genus Collimonas.</title>
        <authorList>
            <person name="Song C."/>
            <person name="Schmidt R."/>
            <person name="de Jager V."/>
            <person name="Krzyzanowska D."/>
            <person name="Jongedijk E."/>
            <person name="Cankar K."/>
            <person name="Beekwilder J."/>
            <person name="van Veen A."/>
            <person name="de Boer W."/>
            <person name="van Veen J.A."/>
            <person name="Garbeva P."/>
        </authorList>
    </citation>
    <scope>NUCLEOTIDE SEQUENCE [LARGE SCALE GENOMIC DNA]</scope>
    <source>
        <strain evidence="1 2">Ter91</strain>
    </source>
</reference>
<evidence type="ECO:0000313" key="1">
    <source>
        <dbReference type="EMBL" id="AMP04385.1"/>
    </source>
</evidence>
<sequence>MKFIAGILVVSLSFYGLQQWHQAQTMFLYQMLELEAKDALDCR</sequence>
<protein>
    <submittedName>
        <fullName evidence="1">Uncharacterized protein</fullName>
    </submittedName>
</protein>
<dbReference type="AlphaFoldDB" id="A0A127Q3J4"/>
<dbReference type="Proteomes" id="UP000074561">
    <property type="component" value="Chromosome"/>
</dbReference>
<dbReference type="EMBL" id="CP013234">
    <property type="protein sequence ID" value="AMP04385.1"/>
    <property type="molecule type" value="Genomic_DNA"/>
</dbReference>
<dbReference type="STRING" id="279113.CPter91_2013"/>
<organism evidence="1 2">
    <name type="scientific">Collimonas pratensis</name>
    <dbReference type="NCBI Taxonomy" id="279113"/>
    <lineage>
        <taxon>Bacteria</taxon>
        <taxon>Pseudomonadati</taxon>
        <taxon>Pseudomonadota</taxon>
        <taxon>Betaproteobacteria</taxon>
        <taxon>Burkholderiales</taxon>
        <taxon>Oxalobacteraceae</taxon>
        <taxon>Collimonas</taxon>
    </lineage>
</organism>
<gene>
    <name evidence="1" type="ORF">CPter91_2013</name>
</gene>